<keyword evidence="8" id="KW-0812">Transmembrane</keyword>
<dbReference type="InterPro" id="IPR003594">
    <property type="entry name" value="HATPase_dom"/>
</dbReference>
<dbReference type="SUPFAM" id="SSF55874">
    <property type="entry name" value="ATPase domain of HSP90 chaperone/DNA topoisomerase II/histidine kinase"/>
    <property type="match status" value="1"/>
</dbReference>
<keyword evidence="6 10" id="KW-0418">Kinase</keyword>
<dbReference type="Gene3D" id="3.30.565.10">
    <property type="entry name" value="Histidine kinase-like ATPase, C-terminal domain"/>
    <property type="match status" value="1"/>
</dbReference>
<dbReference type="RefSeq" id="WP_249847302.1">
    <property type="nucleotide sequence ID" value="NZ_JAMGBD010000001.1"/>
</dbReference>
<proteinExistence type="predicted"/>
<dbReference type="PANTHER" id="PTHR41523:SF8">
    <property type="entry name" value="ETHYLENE RESPONSE SENSOR PROTEIN"/>
    <property type="match status" value="1"/>
</dbReference>
<dbReference type="GO" id="GO:0016301">
    <property type="term" value="F:kinase activity"/>
    <property type="evidence" value="ECO:0007669"/>
    <property type="project" value="UniProtKB-KW"/>
</dbReference>
<evidence type="ECO:0000259" key="9">
    <source>
        <dbReference type="PROSITE" id="PS50109"/>
    </source>
</evidence>
<dbReference type="Proteomes" id="UP001165363">
    <property type="component" value="Unassembled WGS sequence"/>
</dbReference>
<evidence type="ECO:0000256" key="8">
    <source>
        <dbReference type="SAM" id="Phobius"/>
    </source>
</evidence>
<reference evidence="10" key="1">
    <citation type="submission" date="2022-05" db="EMBL/GenBank/DDBJ databases">
        <authorList>
            <person name="Jo J.-H."/>
            <person name="Im W.-T."/>
        </authorList>
    </citation>
    <scope>NUCLEOTIDE SEQUENCE</scope>
    <source>
        <strain evidence="10">SE158</strain>
    </source>
</reference>
<keyword evidence="4" id="KW-0808">Transferase</keyword>
<organism evidence="10 11">
    <name type="scientific">Sphingomonas alba</name>
    <dbReference type="NCBI Taxonomy" id="2908208"/>
    <lineage>
        <taxon>Bacteria</taxon>
        <taxon>Pseudomonadati</taxon>
        <taxon>Pseudomonadota</taxon>
        <taxon>Alphaproteobacteria</taxon>
        <taxon>Sphingomonadales</taxon>
        <taxon>Sphingomonadaceae</taxon>
        <taxon>Sphingomonas</taxon>
    </lineage>
</organism>
<keyword evidence="5" id="KW-0547">Nucleotide-binding</keyword>
<name>A0ABT0RL52_9SPHN</name>
<keyword evidence="8" id="KW-1133">Transmembrane helix</keyword>
<feature type="transmembrane region" description="Helical" evidence="8">
    <location>
        <begin position="58"/>
        <end position="89"/>
    </location>
</feature>
<dbReference type="Pfam" id="PF07568">
    <property type="entry name" value="HisKA_2"/>
    <property type="match status" value="1"/>
</dbReference>
<feature type="domain" description="Histidine kinase" evidence="9">
    <location>
        <begin position="148"/>
        <end position="338"/>
    </location>
</feature>
<evidence type="ECO:0000256" key="4">
    <source>
        <dbReference type="ARBA" id="ARBA00022679"/>
    </source>
</evidence>
<keyword evidence="11" id="KW-1185">Reference proteome</keyword>
<keyword evidence="7" id="KW-0067">ATP-binding</keyword>
<comment type="caution">
    <text evidence="10">The sequence shown here is derived from an EMBL/GenBank/DDBJ whole genome shotgun (WGS) entry which is preliminary data.</text>
</comment>
<evidence type="ECO:0000313" key="10">
    <source>
        <dbReference type="EMBL" id="MCL6683376.1"/>
    </source>
</evidence>
<dbReference type="EMBL" id="JAMGBD010000001">
    <property type="protein sequence ID" value="MCL6683376.1"/>
    <property type="molecule type" value="Genomic_DNA"/>
</dbReference>
<dbReference type="InterPro" id="IPR011495">
    <property type="entry name" value="Sig_transdc_His_kin_sub2_dim/P"/>
</dbReference>
<evidence type="ECO:0000256" key="2">
    <source>
        <dbReference type="ARBA" id="ARBA00012438"/>
    </source>
</evidence>
<keyword evidence="3" id="KW-0597">Phosphoprotein</keyword>
<dbReference type="SMART" id="SM00387">
    <property type="entry name" value="HATPase_c"/>
    <property type="match status" value="1"/>
</dbReference>
<dbReference type="Pfam" id="PF02518">
    <property type="entry name" value="HATPase_c"/>
    <property type="match status" value="1"/>
</dbReference>
<feature type="transmembrane region" description="Helical" evidence="8">
    <location>
        <begin position="101"/>
        <end position="124"/>
    </location>
</feature>
<dbReference type="InterPro" id="IPR005467">
    <property type="entry name" value="His_kinase_dom"/>
</dbReference>
<dbReference type="EC" id="2.7.13.3" evidence="2"/>
<comment type="catalytic activity">
    <reaction evidence="1">
        <text>ATP + protein L-histidine = ADP + protein N-phospho-L-histidine.</text>
        <dbReference type="EC" id="2.7.13.3"/>
    </reaction>
</comment>
<evidence type="ECO:0000256" key="6">
    <source>
        <dbReference type="ARBA" id="ARBA00022777"/>
    </source>
</evidence>
<sequence>MGRRIRRIFRSRLPERFAGRLPPILVEVAVGVGLPLIIFAARLLLYPLVGETAPLAPIFVGIAAAAVLAGWRAGLMTLILGQALIWIFIMAPRGSLGPKEAVATSAFVTATACELAILAIIGLYQREIALAWSKRESQLGLLQQALKEIDHRTSNNYQTVLALVLAQAKSADDATVKNALQQVADRIKAIADASKKLAVASESLEEVRIADHLHELCRQIEKGLSRPGVRLTCAFDDMILDADSTVRISILVNELVTNALKHAFPDGRHGSIGVSLRKAGKEIELVVADNGVGIDGSGKSRGTGLGSRLVQTFVKQLKAKHEAKSDENGTRHTIRFAG</sequence>
<keyword evidence="8" id="KW-0472">Membrane</keyword>
<gene>
    <name evidence="10" type="ORF">LZ536_05590</name>
</gene>
<accession>A0ABT0RL52</accession>
<evidence type="ECO:0000313" key="11">
    <source>
        <dbReference type="Proteomes" id="UP001165363"/>
    </source>
</evidence>
<dbReference type="PROSITE" id="PS50109">
    <property type="entry name" value="HIS_KIN"/>
    <property type="match status" value="1"/>
</dbReference>
<feature type="transmembrane region" description="Helical" evidence="8">
    <location>
        <begin position="21"/>
        <end position="46"/>
    </location>
</feature>
<dbReference type="PANTHER" id="PTHR41523">
    <property type="entry name" value="TWO-COMPONENT SYSTEM SENSOR PROTEIN"/>
    <property type="match status" value="1"/>
</dbReference>
<dbReference type="InterPro" id="IPR036890">
    <property type="entry name" value="HATPase_C_sf"/>
</dbReference>
<evidence type="ECO:0000256" key="3">
    <source>
        <dbReference type="ARBA" id="ARBA00022553"/>
    </source>
</evidence>
<evidence type="ECO:0000256" key="1">
    <source>
        <dbReference type="ARBA" id="ARBA00000085"/>
    </source>
</evidence>
<evidence type="ECO:0000256" key="7">
    <source>
        <dbReference type="ARBA" id="ARBA00022840"/>
    </source>
</evidence>
<protein>
    <recommendedName>
        <fullName evidence="2">histidine kinase</fullName>
        <ecNumber evidence="2">2.7.13.3</ecNumber>
    </recommendedName>
</protein>
<evidence type="ECO:0000256" key="5">
    <source>
        <dbReference type="ARBA" id="ARBA00022741"/>
    </source>
</evidence>